<gene>
    <name evidence="1" type="ORF">C4D60_Mb11t03580</name>
</gene>
<keyword evidence="2" id="KW-1185">Reference proteome</keyword>
<proteinExistence type="predicted"/>
<organism evidence="1 2">
    <name type="scientific">Musa balbisiana</name>
    <name type="common">Banana</name>
    <dbReference type="NCBI Taxonomy" id="52838"/>
    <lineage>
        <taxon>Eukaryota</taxon>
        <taxon>Viridiplantae</taxon>
        <taxon>Streptophyta</taxon>
        <taxon>Embryophyta</taxon>
        <taxon>Tracheophyta</taxon>
        <taxon>Spermatophyta</taxon>
        <taxon>Magnoliopsida</taxon>
        <taxon>Liliopsida</taxon>
        <taxon>Zingiberales</taxon>
        <taxon>Musaceae</taxon>
        <taxon>Musa</taxon>
    </lineage>
</organism>
<sequence length="158" mass="17804">MGGYDLISGHSPFTQSIQKELLPTNFQFRMFGGIRLVHHDLQSPNVVILDIKHLDVLGVLNNIKGSLSVSSFSQLAKEFELQFLANIHLRPLAAMLLKLRQREYELLSHFIFGFTHEIRGVQDAHPSLATSNHPRNALKDELMYCCKGHDLQSTQGAP</sequence>
<reference evidence="1 2" key="1">
    <citation type="journal article" date="2019" name="Nat. Plants">
        <title>Genome sequencing of Musa balbisiana reveals subgenome evolution and function divergence in polyploid bananas.</title>
        <authorList>
            <person name="Yao X."/>
        </authorList>
    </citation>
    <scope>NUCLEOTIDE SEQUENCE [LARGE SCALE GENOMIC DNA]</scope>
    <source>
        <strain evidence="2">cv. DH-PKW</strain>
        <tissue evidence="1">Leaves</tissue>
    </source>
</reference>
<evidence type="ECO:0000313" key="2">
    <source>
        <dbReference type="Proteomes" id="UP000317650"/>
    </source>
</evidence>
<dbReference type="EMBL" id="PYDT01000007">
    <property type="protein sequence ID" value="THU55155.1"/>
    <property type="molecule type" value="Genomic_DNA"/>
</dbReference>
<name>A0A4S8J1L2_MUSBA</name>
<evidence type="ECO:0000313" key="1">
    <source>
        <dbReference type="EMBL" id="THU55155.1"/>
    </source>
</evidence>
<protein>
    <submittedName>
        <fullName evidence="1">Uncharacterized protein</fullName>
    </submittedName>
</protein>
<dbReference type="AlphaFoldDB" id="A0A4S8J1L2"/>
<comment type="caution">
    <text evidence="1">The sequence shown here is derived from an EMBL/GenBank/DDBJ whole genome shotgun (WGS) entry which is preliminary data.</text>
</comment>
<dbReference type="Proteomes" id="UP000317650">
    <property type="component" value="Chromosome 11"/>
</dbReference>
<accession>A0A4S8J1L2</accession>